<dbReference type="GO" id="GO:0005769">
    <property type="term" value="C:early endosome"/>
    <property type="evidence" value="ECO:0007669"/>
    <property type="project" value="TreeGrafter"/>
</dbReference>
<feature type="region of interest" description="Disordered" evidence="1">
    <location>
        <begin position="406"/>
        <end position="479"/>
    </location>
</feature>
<keyword evidence="4" id="KW-1185">Reference proteome</keyword>
<dbReference type="EMBL" id="CASHTH010001202">
    <property type="protein sequence ID" value="CAI8012636.1"/>
    <property type="molecule type" value="Genomic_DNA"/>
</dbReference>
<organism evidence="3 4">
    <name type="scientific">Geodia barretti</name>
    <name type="common">Barrett's horny sponge</name>
    <dbReference type="NCBI Taxonomy" id="519541"/>
    <lineage>
        <taxon>Eukaryota</taxon>
        <taxon>Metazoa</taxon>
        <taxon>Porifera</taxon>
        <taxon>Demospongiae</taxon>
        <taxon>Heteroscleromorpha</taxon>
        <taxon>Tetractinellida</taxon>
        <taxon>Astrophorina</taxon>
        <taxon>Geodiidae</taxon>
        <taxon>Geodia</taxon>
    </lineage>
</organism>
<dbReference type="GO" id="GO:0005085">
    <property type="term" value="F:guanyl-nucleotide exchange factor activity"/>
    <property type="evidence" value="ECO:0007669"/>
    <property type="project" value="TreeGrafter"/>
</dbReference>
<proteinExistence type="predicted"/>
<dbReference type="GO" id="GO:0000149">
    <property type="term" value="F:SNARE binding"/>
    <property type="evidence" value="ECO:0007669"/>
    <property type="project" value="TreeGrafter"/>
</dbReference>
<dbReference type="GO" id="GO:0005886">
    <property type="term" value="C:plasma membrane"/>
    <property type="evidence" value="ECO:0007669"/>
    <property type="project" value="TreeGrafter"/>
</dbReference>
<evidence type="ECO:0000313" key="3">
    <source>
        <dbReference type="EMBL" id="CAI8012636.1"/>
    </source>
</evidence>
<feature type="compositionally biased region" description="Basic and acidic residues" evidence="1">
    <location>
        <begin position="409"/>
        <end position="421"/>
    </location>
</feature>
<gene>
    <name evidence="3" type="ORF">GBAR_LOCUS8098</name>
</gene>
<protein>
    <recommendedName>
        <fullName evidence="2">VPS9 domain-containing protein</fullName>
    </recommendedName>
</protein>
<dbReference type="Pfam" id="PF02204">
    <property type="entry name" value="VPS9"/>
    <property type="match status" value="1"/>
</dbReference>
<dbReference type="GO" id="GO:0097422">
    <property type="term" value="C:tubular endosome"/>
    <property type="evidence" value="ECO:0007669"/>
    <property type="project" value="TreeGrafter"/>
</dbReference>
<evidence type="ECO:0000259" key="2">
    <source>
        <dbReference type="PROSITE" id="PS51205"/>
    </source>
</evidence>
<dbReference type="GO" id="GO:0005770">
    <property type="term" value="C:late endosome"/>
    <property type="evidence" value="ECO:0007669"/>
    <property type="project" value="TreeGrafter"/>
</dbReference>
<dbReference type="PANTHER" id="PTHR24170:SF1">
    <property type="entry name" value="DOMAIN PROTEIN, PUTATIVE (AFU_ORTHOLOGUE AFUA_1G09870)-RELATED"/>
    <property type="match status" value="1"/>
</dbReference>
<dbReference type="PROSITE" id="PS51205">
    <property type="entry name" value="VPS9"/>
    <property type="match status" value="1"/>
</dbReference>
<dbReference type="PANTHER" id="PTHR24170">
    <property type="entry name" value="ANKYRIN REPEAT DOMAIN-CONTAINING PROTEIN 27"/>
    <property type="match status" value="1"/>
</dbReference>
<dbReference type="InterPro" id="IPR003123">
    <property type="entry name" value="VPS9"/>
</dbReference>
<evidence type="ECO:0000313" key="4">
    <source>
        <dbReference type="Proteomes" id="UP001174909"/>
    </source>
</evidence>
<evidence type="ECO:0000256" key="1">
    <source>
        <dbReference type="SAM" id="MobiDB-lite"/>
    </source>
</evidence>
<sequence length="500" mass="57138">MSRPETTEDLEFNLFYQAIQTRFLQQYEHAQQNCWLVCIPRATSLTGCSLTRSFVDMHMLQPSVYLKDQYTAVCNGQRLDWQLRGGQLDCVSSSGTSLSIQVLSEELAYNRQLQQFKMFIVDRPLDPNYKPSGVRGSHYFATKTRRKFEEHVHFLKSFENHREPLRDLDNRVSGFLQHYLIVEQENLLGETASKLGSTTKQAHASFLEANRRDGRLEDRRVHEAVWLSMESYLMEKVHSKVFPALCRVHKRQNDDLVQRSKYLRGTLTPSGVGVSEDYNCPYGQTLLHLNQLESFKSPLEQLYCLQDAMECIQQDAREHFTKTLRHGEPTPLASDDLIALLATILTQSNCVHLFSCLYYMEHFHWPPSDTDRLSYVLVTFHAAMEYIRGPDVTHLLPKNTVLSTGALLSRDRRTENHRERSLSPCPPSPVSSSSLSTLTESTPSLDGARDDKTLLPPSSLSPGRRGHKKPPVKHTELGPFLSLLVESEETISSTSWDPYS</sequence>
<dbReference type="SUPFAM" id="SSF109993">
    <property type="entry name" value="VPS9 domain"/>
    <property type="match status" value="1"/>
</dbReference>
<dbReference type="Proteomes" id="UP001174909">
    <property type="component" value="Unassembled WGS sequence"/>
</dbReference>
<comment type="caution">
    <text evidence="3">The sequence shown here is derived from an EMBL/GenBank/DDBJ whole genome shotgun (WGS) entry which is preliminary data.</text>
</comment>
<dbReference type="GO" id="GO:0045022">
    <property type="term" value="P:early endosome to late endosome transport"/>
    <property type="evidence" value="ECO:0007669"/>
    <property type="project" value="TreeGrafter"/>
</dbReference>
<feature type="domain" description="VPS9" evidence="2">
    <location>
        <begin position="250"/>
        <end position="396"/>
    </location>
</feature>
<dbReference type="Gene3D" id="1.20.1050.80">
    <property type="entry name" value="VPS9 domain"/>
    <property type="match status" value="1"/>
</dbReference>
<feature type="compositionally biased region" description="Low complexity" evidence="1">
    <location>
        <begin position="430"/>
        <end position="445"/>
    </location>
</feature>
<reference evidence="3" key="1">
    <citation type="submission" date="2023-03" db="EMBL/GenBank/DDBJ databases">
        <authorList>
            <person name="Steffen K."/>
            <person name="Cardenas P."/>
        </authorList>
    </citation>
    <scope>NUCLEOTIDE SEQUENCE</scope>
</reference>
<dbReference type="InterPro" id="IPR051248">
    <property type="entry name" value="UPF0507/Ank_repeat_27"/>
</dbReference>
<name>A0AA35RLV7_GEOBA</name>
<dbReference type="AlphaFoldDB" id="A0AA35RLV7"/>
<dbReference type="InterPro" id="IPR037191">
    <property type="entry name" value="VPS9_dom_sf"/>
</dbReference>
<accession>A0AA35RLV7</accession>
<dbReference type="GO" id="GO:0030133">
    <property type="term" value="C:transport vesicle"/>
    <property type="evidence" value="ECO:0007669"/>
    <property type="project" value="TreeGrafter"/>
</dbReference>